<proteinExistence type="predicted"/>
<keyword evidence="4" id="KW-1185">Reference proteome</keyword>
<evidence type="ECO:0000259" key="2">
    <source>
        <dbReference type="Pfam" id="PF16455"/>
    </source>
</evidence>
<feature type="region of interest" description="Disordered" evidence="1">
    <location>
        <begin position="1"/>
        <end position="55"/>
    </location>
</feature>
<dbReference type="InterPro" id="IPR039869">
    <property type="entry name" value="UBTD1/2"/>
</dbReference>
<dbReference type="Gene3D" id="1.20.225.20">
    <property type="entry name" value="Ub domain-containing protein, DC-UbP/UBTD2, N-terminal domain"/>
    <property type="match status" value="1"/>
</dbReference>
<accession>A0AAD3DN86</accession>
<protein>
    <recommendedName>
        <fullName evidence="2">DC-UbP/UBTD2 N-terminal domain-containing protein</fullName>
    </recommendedName>
</protein>
<dbReference type="AlphaFoldDB" id="A0AAD3DN86"/>
<dbReference type="Pfam" id="PF16455">
    <property type="entry name" value="UBD"/>
    <property type="match status" value="1"/>
</dbReference>
<dbReference type="Proteomes" id="UP001054857">
    <property type="component" value="Unassembled WGS sequence"/>
</dbReference>
<organism evidence="3 4">
    <name type="scientific">Astrephomene gubernaculifera</name>
    <dbReference type="NCBI Taxonomy" id="47775"/>
    <lineage>
        <taxon>Eukaryota</taxon>
        <taxon>Viridiplantae</taxon>
        <taxon>Chlorophyta</taxon>
        <taxon>core chlorophytes</taxon>
        <taxon>Chlorophyceae</taxon>
        <taxon>CS clade</taxon>
        <taxon>Chlamydomonadales</taxon>
        <taxon>Astrephomenaceae</taxon>
        <taxon>Astrephomene</taxon>
    </lineage>
</organism>
<dbReference type="PANTHER" id="PTHR13609">
    <property type="entry name" value="UBIQUITIN DOMAIN CONTAINING 1 PROTEIN-RELATED"/>
    <property type="match status" value="1"/>
</dbReference>
<dbReference type="InterPro" id="IPR038169">
    <property type="entry name" value="DC-UbP/UBTD2_N_sf"/>
</dbReference>
<evidence type="ECO:0000313" key="4">
    <source>
        <dbReference type="Proteomes" id="UP001054857"/>
    </source>
</evidence>
<evidence type="ECO:0000256" key="1">
    <source>
        <dbReference type="SAM" id="MobiDB-lite"/>
    </source>
</evidence>
<dbReference type="EMBL" id="BMAR01000004">
    <property type="protein sequence ID" value="GFR42931.1"/>
    <property type="molecule type" value="Genomic_DNA"/>
</dbReference>
<name>A0AAD3DN86_9CHLO</name>
<feature type="compositionally biased region" description="Low complexity" evidence="1">
    <location>
        <begin position="1"/>
        <end position="15"/>
    </location>
</feature>
<evidence type="ECO:0000313" key="3">
    <source>
        <dbReference type="EMBL" id="GFR42931.1"/>
    </source>
</evidence>
<sequence>MGCASSSPADEAPPAGTVAGVFDAPGTKEKPTKNYNRPKWKSPEPITTSQLKKKREEFWDTQPHYGGDRNIWDALKAACEADQDTCRLLIESAGIIVAAHDMTVCYDERGAKYELPKYVLSDPLNLMKDKE</sequence>
<reference evidence="3 4" key="1">
    <citation type="journal article" date="2021" name="Sci. Rep.">
        <title>Genome sequencing of the multicellular alga Astrephomene provides insights into convergent evolution of germ-soma differentiation.</title>
        <authorList>
            <person name="Yamashita S."/>
            <person name="Yamamoto K."/>
            <person name="Matsuzaki R."/>
            <person name="Suzuki S."/>
            <person name="Yamaguchi H."/>
            <person name="Hirooka S."/>
            <person name="Minakuchi Y."/>
            <person name="Miyagishima S."/>
            <person name="Kawachi M."/>
            <person name="Toyoda A."/>
            <person name="Nozaki H."/>
        </authorList>
    </citation>
    <scope>NUCLEOTIDE SEQUENCE [LARGE SCALE GENOMIC DNA]</scope>
    <source>
        <strain evidence="3 4">NIES-4017</strain>
    </source>
</reference>
<comment type="caution">
    <text evidence="3">The sequence shown here is derived from an EMBL/GenBank/DDBJ whole genome shotgun (WGS) entry which is preliminary data.</text>
</comment>
<gene>
    <name evidence="3" type="ORF">Agub_g3829</name>
</gene>
<feature type="domain" description="DC-UbP/UBTD2 N-terminal" evidence="2">
    <location>
        <begin position="37"/>
        <end position="129"/>
    </location>
</feature>
<dbReference type="InterPro" id="IPR032752">
    <property type="entry name" value="DC-UbP/UBTD2_N"/>
</dbReference>